<comment type="pathway">
    <text evidence="3">Amino-acid biosynthesis; L-tryptophan biosynthesis; L-tryptophan from chorismate: step 2/5.</text>
</comment>
<dbReference type="InterPro" id="IPR035902">
    <property type="entry name" value="Nuc_phospho_transferase"/>
</dbReference>
<dbReference type="UniPathway" id="UPA00035">
    <property type="reaction ID" value="UER00041"/>
</dbReference>
<evidence type="ECO:0000313" key="6">
    <source>
        <dbReference type="EMBL" id="KJF44869.1"/>
    </source>
</evidence>
<evidence type="ECO:0000256" key="2">
    <source>
        <dbReference type="ARBA" id="ARBA00022679"/>
    </source>
</evidence>
<dbReference type="Gene3D" id="1.20.970.10">
    <property type="entry name" value="Transferase, Pyrimidine Nucleoside Phosphorylase, Chain C"/>
    <property type="match status" value="1"/>
</dbReference>
<dbReference type="GO" id="GO:0005829">
    <property type="term" value="C:cytosol"/>
    <property type="evidence" value="ECO:0007669"/>
    <property type="project" value="TreeGrafter"/>
</dbReference>
<feature type="binding site" evidence="3">
    <location>
        <begin position="107"/>
        <end position="115"/>
    </location>
    <ligand>
        <name>5-phospho-alpha-D-ribose 1-diphosphate</name>
        <dbReference type="ChEBI" id="CHEBI:58017"/>
    </ligand>
</feature>
<dbReference type="InterPro" id="IPR036320">
    <property type="entry name" value="Glycosyl_Trfase_fam3_N_dom_sf"/>
</dbReference>
<evidence type="ECO:0000259" key="5">
    <source>
        <dbReference type="Pfam" id="PF02885"/>
    </source>
</evidence>
<feature type="binding site" evidence="3">
    <location>
        <position position="87"/>
    </location>
    <ligand>
        <name>5-phospho-alpha-D-ribose 1-diphosphate</name>
        <dbReference type="ChEBI" id="CHEBI:58017"/>
    </ligand>
</feature>
<dbReference type="Pfam" id="PF02885">
    <property type="entry name" value="Glycos_trans_3N"/>
    <property type="match status" value="1"/>
</dbReference>
<evidence type="ECO:0000256" key="3">
    <source>
        <dbReference type="HAMAP-Rule" id="MF_00211"/>
    </source>
</evidence>
<sequence length="331" mass="36114">MKETLQYLFEGNTLTREEAKAALTGVGKGLYSEAEFAAFLTVFKMRPLQSEELGGFRDAMVELSKKVDLSDYNAIDIVGTGGDGKNTFNISTLSCFVVAGAGVNVTKHGNYAATSNSGSSNVLEFLGYEFSNETDKLKSDLEKGGFCFLHAPLFHPAMKHIAPVRRALKVPTFFNILGPMINPSEPKYQLLGVNNSLNFDYYKNVYKTLNVNFAIVNSVDGYDEISLTADTHFATKSEDKLVSASEFGMQQLEPEKLYGGESVEDAAKIFIDVLKGKGTTEQTNVVLANAAVGLHVVFPDKTLIECVEMARESLLSGNALKKMEAVTNKSF</sequence>
<dbReference type="PATRIC" id="fig|1544798.3.peg.1087"/>
<keyword evidence="2 3" id="KW-0808">Transferase</keyword>
<evidence type="ECO:0000256" key="1">
    <source>
        <dbReference type="ARBA" id="ARBA00022676"/>
    </source>
</evidence>
<dbReference type="InterPro" id="IPR017459">
    <property type="entry name" value="Glycosyl_Trfase_fam3_N_dom"/>
</dbReference>
<dbReference type="Pfam" id="PF00591">
    <property type="entry name" value="Glycos_transf_3"/>
    <property type="match status" value="1"/>
</dbReference>
<dbReference type="RefSeq" id="WP_045026395.1">
    <property type="nucleotide sequence ID" value="NZ_JRHC01000001.1"/>
</dbReference>
<dbReference type="GO" id="GO:0004048">
    <property type="term" value="F:anthranilate phosphoribosyltransferase activity"/>
    <property type="evidence" value="ECO:0007669"/>
    <property type="project" value="UniProtKB-UniRule"/>
</dbReference>
<dbReference type="GO" id="GO:0000287">
    <property type="term" value="F:magnesium ion binding"/>
    <property type="evidence" value="ECO:0007669"/>
    <property type="project" value="UniProtKB-UniRule"/>
</dbReference>
<feature type="binding site" evidence="3">
    <location>
        <position position="224"/>
    </location>
    <ligand>
        <name>Mg(2+)</name>
        <dbReference type="ChEBI" id="CHEBI:18420"/>
        <label>2</label>
    </ligand>
</feature>
<feature type="domain" description="Glycosyl transferase family 3" evidence="4">
    <location>
        <begin position="72"/>
        <end position="320"/>
    </location>
</feature>
<dbReference type="InterPro" id="IPR005940">
    <property type="entry name" value="Anthranilate_Pribosyl_Tfrase"/>
</dbReference>
<dbReference type="Gene3D" id="3.40.1030.10">
    <property type="entry name" value="Nucleoside phosphorylase/phosphoribosyltransferase catalytic domain"/>
    <property type="match status" value="1"/>
</dbReference>
<name>A0A0D8JDS6_9BACT</name>
<feature type="binding site" evidence="3">
    <location>
        <begin position="82"/>
        <end position="83"/>
    </location>
    <ligand>
        <name>5-phospho-alpha-D-ribose 1-diphosphate</name>
        <dbReference type="ChEBI" id="CHEBI:58017"/>
    </ligand>
</feature>
<dbReference type="SUPFAM" id="SSF47648">
    <property type="entry name" value="Nucleoside phosphorylase/phosphoribosyltransferase N-terminal domain"/>
    <property type="match status" value="1"/>
</dbReference>
<dbReference type="AlphaFoldDB" id="A0A0D8JDS6"/>
<reference evidence="6 7" key="1">
    <citation type="submission" date="2014-09" db="EMBL/GenBank/DDBJ databases">
        <title>Draft Genome Sequence of Draconibacterium sp. JN14CK-3.</title>
        <authorList>
            <person name="Dong C."/>
            <person name="Lai Q."/>
            <person name="Shao Z."/>
        </authorList>
    </citation>
    <scope>NUCLEOTIDE SEQUENCE [LARGE SCALE GENOMIC DNA]</scope>
    <source>
        <strain evidence="6 7">JN14CK-3</strain>
    </source>
</reference>
<dbReference type="OrthoDB" id="9806430at2"/>
<organism evidence="6 7">
    <name type="scientific">Draconibacterium sediminis</name>
    <dbReference type="NCBI Taxonomy" id="1544798"/>
    <lineage>
        <taxon>Bacteria</taxon>
        <taxon>Pseudomonadati</taxon>
        <taxon>Bacteroidota</taxon>
        <taxon>Bacteroidia</taxon>
        <taxon>Marinilabiliales</taxon>
        <taxon>Prolixibacteraceae</taxon>
        <taxon>Draconibacterium</taxon>
    </lineage>
</organism>
<feature type="binding site" evidence="3">
    <location>
        <position position="165"/>
    </location>
    <ligand>
        <name>anthranilate</name>
        <dbReference type="ChEBI" id="CHEBI:16567"/>
        <label>2</label>
    </ligand>
</feature>
<keyword evidence="3" id="KW-0460">Magnesium</keyword>
<feature type="binding site" evidence="3">
    <location>
        <position position="223"/>
    </location>
    <ligand>
        <name>Mg(2+)</name>
        <dbReference type="ChEBI" id="CHEBI:18420"/>
        <label>2</label>
    </ligand>
</feature>
<dbReference type="SUPFAM" id="SSF52418">
    <property type="entry name" value="Nucleoside phosphorylase/phosphoribosyltransferase catalytic domain"/>
    <property type="match status" value="1"/>
</dbReference>
<feature type="binding site" evidence="3">
    <location>
        <begin position="89"/>
        <end position="92"/>
    </location>
    <ligand>
        <name>5-phospho-alpha-D-ribose 1-diphosphate</name>
        <dbReference type="ChEBI" id="CHEBI:58017"/>
    </ligand>
</feature>
<keyword evidence="3" id="KW-0028">Amino-acid biosynthesis</keyword>
<feature type="domain" description="Glycosyl transferase family 3 N-terminal" evidence="5">
    <location>
        <begin position="2"/>
        <end position="63"/>
    </location>
</feature>
<keyword evidence="7" id="KW-1185">Reference proteome</keyword>
<gene>
    <name evidence="3" type="primary">trpD</name>
    <name evidence="6" type="ORF">LH29_05380</name>
</gene>
<proteinExistence type="inferred from homology"/>
<dbReference type="EMBL" id="JRHC01000001">
    <property type="protein sequence ID" value="KJF44869.1"/>
    <property type="molecule type" value="Genomic_DNA"/>
</dbReference>
<keyword evidence="3" id="KW-0479">Metal-binding</keyword>
<evidence type="ECO:0000259" key="4">
    <source>
        <dbReference type="Pfam" id="PF00591"/>
    </source>
</evidence>
<feature type="binding site" evidence="3">
    <location>
        <position position="119"/>
    </location>
    <ligand>
        <name>5-phospho-alpha-D-ribose 1-diphosphate</name>
        <dbReference type="ChEBI" id="CHEBI:58017"/>
    </ligand>
</feature>
<keyword evidence="1 3" id="KW-0328">Glycosyltransferase</keyword>
<comment type="caution">
    <text evidence="3">Lacks conserved residue(s) required for the propagation of feature annotation.</text>
</comment>
<dbReference type="PANTHER" id="PTHR43285:SF2">
    <property type="entry name" value="ANTHRANILATE PHOSPHORIBOSYLTRANSFERASE"/>
    <property type="match status" value="1"/>
</dbReference>
<feature type="binding site" evidence="3">
    <location>
        <position position="224"/>
    </location>
    <ligand>
        <name>Mg(2+)</name>
        <dbReference type="ChEBI" id="CHEBI:18420"/>
        <label>1</label>
    </ligand>
</feature>
<comment type="function">
    <text evidence="3">Catalyzes the transfer of the phosphoribosyl group of 5-phosphorylribose-1-pyrophosphate (PRPP) to anthranilate to yield N-(5'-phosphoribosyl)-anthranilate (PRA).</text>
</comment>
<feature type="binding site" evidence="3">
    <location>
        <position position="110"/>
    </location>
    <ligand>
        <name>anthranilate</name>
        <dbReference type="ChEBI" id="CHEBI:16567"/>
        <label>1</label>
    </ligand>
</feature>
<dbReference type="InterPro" id="IPR000312">
    <property type="entry name" value="Glycosyl_Trfase_fam3"/>
</dbReference>
<keyword evidence="3" id="KW-0057">Aromatic amino acid biosynthesis</keyword>
<evidence type="ECO:0000313" key="7">
    <source>
        <dbReference type="Proteomes" id="UP000032544"/>
    </source>
</evidence>
<keyword evidence="3" id="KW-0822">Tryptophan biosynthesis</keyword>
<comment type="caution">
    <text evidence="6">The sequence shown here is derived from an EMBL/GenBank/DDBJ whole genome shotgun (WGS) entry which is preliminary data.</text>
</comment>
<comment type="cofactor">
    <cofactor evidence="3">
        <name>Mg(2+)</name>
        <dbReference type="ChEBI" id="CHEBI:18420"/>
    </cofactor>
    <text evidence="3">Binds 2 magnesium ions per monomer.</text>
</comment>
<dbReference type="STRING" id="1544798.LH29_05380"/>
<comment type="similarity">
    <text evidence="3">Belongs to the anthranilate phosphoribosyltransferase family.</text>
</comment>
<dbReference type="GO" id="GO:0000162">
    <property type="term" value="P:L-tryptophan biosynthetic process"/>
    <property type="evidence" value="ECO:0007669"/>
    <property type="project" value="UniProtKB-UniRule"/>
</dbReference>
<dbReference type="Proteomes" id="UP000032544">
    <property type="component" value="Unassembled WGS sequence"/>
</dbReference>
<protein>
    <recommendedName>
        <fullName evidence="3">Anthranilate phosphoribosyltransferase</fullName>
        <ecNumber evidence="3">2.4.2.18</ecNumber>
    </recommendedName>
</protein>
<feature type="binding site" evidence="3">
    <location>
        <position position="79"/>
    </location>
    <ligand>
        <name>5-phospho-alpha-D-ribose 1-diphosphate</name>
        <dbReference type="ChEBI" id="CHEBI:58017"/>
    </ligand>
</feature>
<feature type="binding site" evidence="3">
    <location>
        <position position="79"/>
    </location>
    <ligand>
        <name>anthranilate</name>
        <dbReference type="ChEBI" id="CHEBI:16567"/>
        <label>1</label>
    </ligand>
</feature>
<comment type="catalytic activity">
    <reaction evidence="3">
        <text>N-(5-phospho-beta-D-ribosyl)anthranilate + diphosphate = 5-phospho-alpha-D-ribose 1-diphosphate + anthranilate</text>
        <dbReference type="Rhea" id="RHEA:11768"/>
        <dbReference type="ChEBI" id="CHEBI:16567"/>
        <dbReference type="ChEBI" id="CHEBI:18277"/>
        <dbReference type="ChEBI" id="CHEBI:33019"/>
        <dbReference type="ChEBI" id="CHEBI:58017"/>
        <dbReference type="EC" id="2.4.2.18"/>
    </reaction>
</comment>
<comment type="subunit">
    <text evidence="3">Homodimer.</text>
</comment>
<dbReference type="PANTHER" id="PTHR43285">
    <property type="entry name" value="ANTHRANILATE PHOSPHORIBOSYLTRANSFERASE"/>
    <property type="match status" value="1"/>
</dbReference>
<dbReference type="HAMAP" id="MF_00211">
    <property type="entry name" value="TrpD"/>
    <property type="match status" value="1"/>
</dbReference>
<dbReference type="NCBIfam" id="TIGR01245">
    <property type="entry name" value="trpD"/>
    <property type="match status" value="1"/>
</dbReference>
<accession>A0A0D8JDS6</accession>
<feature type="binding site" evidence="3">
    <location>
        <position position="91"/>
    </location>
    <ligand>
        <name>Mg(2+)</name>
        <dbReference type="ChEBI" id="CHEBI:18420"/>
        <label>1</label>
    </ligand>
</feature>
<dbReference type="EC" id="2.4.2.18" evidence="3"/>